<evidence type="ECO:0000256" key="2">
    <source>
        <dbReference type="ARBA" id="ARBA00022614"/>
    </source>
</evidence>
<organism evidence="7">
    <name type="scientific">Ananas comosus var. bracteatus</name>
    <name type="common">red pineapple</name>
    <dbReference type="NCBI Taxonomy" id="296719"/>
    <lineage>
        <taxon>Eukaryota</taxon>
        <taxon>Viridiplantae</taxon>
        <taxon>Streptophyta</taxon>
        <taxon>Embryophyta</taxon>
        <taxon>Tracheophyta</taxon>
        <taxon>Spermatophyta</taxon>
        <taxon>Magnoliopsida</taxon>
        <taxon>Liliopsida</taxon>
        <taxon>Poales</taxon>
        <taxon>Bromeliaceae</taxon>
        <taxon>Bromelioideae</taxon>
        <taxon>Ananas</taxon>
    </lineage>
</organism>
<dbReference type="InterPro" id="IPR032675">
    <property type="entry name" value="LRR_dom_sf"/>
</dbReference>
<dbReference type="FunFam" id="3.80.10.10:FF:000400">
    <property type="entry name" value="Nuclear pore complex protein NUP107"/>
    <property type="match status" value="1"/>
</dbReference>
<dbReference type="GO" id="GO:0016020">
    <property type="term" value="C:membrane"/>
    <property type="evidence" value="ECO:0007669"/>
    <property type="project" value="UniProtKB-SubCell"/>
</dbReference>
<evidence type="ECO:0000256" key="4">
    <source>
        <dbReference type="ARBA" id="ARBA00022737"/>
    </source>
</evidence>
<name>A0A6V7P379_ANACO</name>
<reference evidence="7" key="1">
    <citation type="submission" date="2020-07" db="EMBL/GenBank/DDBJ databases">
        <authorList>
            <person name="Lin J."/>
        </authorList>
    </citation>
    <scope>NUCLEOTIDE SEQUENCE</scope>
</reference>
<dbReference type="Pfam" id="PF08263">
    <property type="entry name" value="LRRNT_2"/>
    <property type="match status" value="1"/>
</dbReference>
<dbReference type="PANTHER" id="PTHR48010">
    <property type="entry name" value="OS05G0588300 PROTEIN"/>
    <property type="match status" value="1"/>
</dbReference>
<evidence type="ECO:0000313" key="7">
    <source>
        <dbReference type="EMBL" id="CAD1825280.1"/>
    </source>
</evidence>
<dbReference type="Gene3D" id="3.80.10.10">
    <property type="entry name" value="Ribonuclease Inhibitor"/>
    <property type="match status" value="1"/>
</dbReference>
<evidence type="ECO:0000259" key="6">
    <source>
        <dbReference type="Pfam" id="PF08263"/>
    </source>
</evidence>
<gene>
    <name evidence="7" type="ORF">CB5_LOCUS8491</name>
</gene>
<dbReference type="Pfam" id="PF12799">
    <property type="entry name" value="LRR_4"/>
    <property type="match status" value="1"/>
</dbReference>
<dbReference type="InterPro" id="IPR025875">
    <property type="entry name" value="Leu-rich_rpt_4"/>
</dbReference>
<dbReference type="EMBL" id="LR862144">
    <property type="protein sequence ID" value="CAD1825280.1"/>
    <property type="molecule type" value="Genomic_DNA"/>
</dbReference>
<dbReference type="InterPro" id="IPR013210">
    <property type="entry name" value="LRR_N_plant-typ"/>
</dbReference>
<keyword evidence="5" id="KW-0472">Membrane</keyword>
<keyword evidence="2" id="KW-0433">Leucine-rich repeat</keyword>
<keyword evidence="3" id="KW-0732">Signal</keyword>
<keyword evidence="4" id="KW-0677">Repeat</keyword>
<comment type="subcellular location">
    <subcellularLocation>
        <location evidence="1">Membrane</location>
    </subcellularLocation>
</comment>
<evidence type="ECO:0000256" key="5">
    <source>
        <dbReference type="ARBA" id="ARBA00023136"/>
    </source>
</evidence>
<dbReference type="AlphaFoldDB" id="A0A6V7P379"/>
<evidence type="ECO:0000256" key="3">
    <source>
        <dbReference type="ARBA" id="ARBA00022729"/>
    </source>
</evidence>
<dbReference type="SUPFAM" id="SSF52058">
    <property type="entry name" value="L domain-like"/>
    <property type="match status" value="1"/>
</dbReference>
<dbReference type="InterPro" id="IPR050994">
    <property type="entry name" value="At_inactive_RLKs"/>
</dbReference>
<feature type="domain" description="Leucine-rich repeat-containing N-terminal plant-type" evidence="6">
    <location>
        <begin position="14"/>
        <end position="48"/>
    </location>
</feature>
<proteinExistence type="predicted"/>
<sequence>MLSLRGAAAVPDLASDTAALLTFRAAVVPRRLRWAPTASPCSWRGIVCGGGGERVTELHLPGAGLRGRVPEATLGNLTALRTLSLRLNAITAPLPGDLAALSAELRTLSLRSNRISGEFPPPILALHHLHRLDLSGNLLSGPIPPGLDLPSLVSFNVSCNPLAGPIPRHSVTCRRAHSSAPISAAPHFPVP</sequence>
<accession>A0A6V7P379</accession>
<dbReference type="PANTHER" id="PTHR48010:SF76">
    <property type="entry name" value="INACTIVE RECEPTOR KINASE RLK902-RELATED"/>
    <property type="match status" value="1"/>
</dbReference>
<protein>
    <recommendedName>
        <fullName evidence="6">Leucine-rich repeat-containing N-terminal plant-type domain-containing protein</fullName>
    </recommendedName>
</protein>
<evidence type="ECO:0000256" key="1">
    <source>
        <dbReference type="ARBA" id="ARBA00004370"/>
    </source>
</evidence>